<name>A0A0B8T2A0_9SPHI</name>
<reference evidence="4 5" key="2">
    <citation type="journal article" date="2015" name="PLoS ONE">
        <title>Whole-Genome Optical Mapping and Finished Genome Sequence of Sphingobacterium deserti sp. nov., a New Species Isolated from the Western Desert of China.</title>
        <authorList>
            <person name="Teng C."/>
            <person name="Zhou Z."/>
            <person name="Molnar I."/>
            <person name="Li X."/>
            <person name="Tang R."/>
            <person name="Chen M."/>
            <person name="Wang L."/>
            <person name="Su S."/>
            <person name="Zhang W."/>
            <person name="Lin M."/>
        </authorList>
    </citation>
    <scope>NUCLEOTIDE SEQUENCE [LARGE SCALE GENOMIC DNA]</scope>
    <source>
        <strain evidence="5">ACCC05744</strain>
    </source>
</reference>
<organism evidence="4 5">
    <name type="scientific">Sphingobacterium deserti</name>
    <dbReference type="NCBI Taxonomy" id="1229276"/>
    <lineage>
        <taxon>Bacteria</taxon>
        <taxon>Pseudomonadati</taxon>
        <taxon>Bacteroidota</taxon>
        <taxon>Sphingobacteriia</taxon>
        <taxon>Sphingobacteriales</taxon>
        <taxon>Sphingobacteriaceae</taxon>
        <taxon>Sphingobacterium</taxon>
    </lineage>
</organism>
<gene>
    <name evidence="4" type="ORF">DI53_3160</name>
</gene>
<dbReference type="Proteomes" id="UP000031802">
    <property type="component" value="Unassembled WGS sequence"/>
</dbReference>
<comment type="similarity">
    <text evidence="1">Belongs to the NAD(P)-dependent epimerase/dehydratase family. SDR39U1 subfamily.</text>
</comment>
<dbReference type="SUPFAM" id="SSF51735">
    <property type="entry name" value="NAD(P)-binding Rossmann-fold domains"/>
    <property type="match status" value="1"/>
</dbReference>
<sequence length="300" mass="33169">MQHVLISGGTGFIGKALIDYLLDHYPQVQLTVLVRSMQALKTKDRVHYCLWDVDKNYISEDVPANIDTVIHLAGANIAEKRWTKKRKAVLLRSRTESGALLSRWVQEKGSAVKTFVSASAIGFYGQGDEGQIFTEQDKAGTDFLASVCVAWEASTRPLSRMGIRVVWLRTGLVLHPDGGMWKALKPAFAFRIAPRFASGKQLFSWIGLHDLLALYAFAAEQTGIEGPINAVAPYPSTQIDLSKTLLKKQSPPSFVFPIPEFFLRVALGELAIELIKNAAVSAEKIERHGFKFSASHLSDL</sequence>
<dbReference type="AlphaFoldDB" id="A0A0B8T2A0"/>
<keyword evidence="5" id="KW-1185">Reference proteome</keyword>
<reference evidence="5" key="1">
    <citation type="submission" date="2014-04" db="EMBL/GenBank/DDBJ databases">
        <title>Whole-Genome optical mapping and complete genome sequence of Sphingobacterium deserti sp. nov., a new spaces isolated from desert in the west of China.</title>
        <authorList>
            <person name="Teng C."/>
            <person name="Zhou Z."/>
            <person name="Li X."/>
            <person name="Chen M."/>
            <person name="Lin M."/>
            <person name="Wang L."/>
            <person name="Su S."/>
            <person name="Zhang C."/>
            <person name="Zhang W."/>
        </authorList>
    </citation>
    <scope>NUCLEOTIDE SEQUENCE [LARGE SCALE GENOMIC DNA]</scope>
    <source>
        <strain evidence="5">ACCC05744</strain>
    </source>
</reference>
<accession>A0A0B8T2A0</accession>
<dbReference type="PATRIC" id="fig|1229276.3.peg.3267"/>
<dbReference type="PANTHER" id="PTHR11092">
    <property type="entry name" value="SUGAR NUCLEOTIDE EPIMERASE RELATED"/>
    <property type="match status" value="1"/>
</dbReference>
<evidence type="ECO:0008006" key="6">
    <source>
        <dbReference type="Google" id="ProtNLM"/>
    </source>
</evidence>
<dbReference type="Pfam" id="PF01370">
    <property type="entry name" value="Epimerase"/>
    <property type="match status" value="1"/>
</dbReference>
<proteinExistence type="inferred from homology"/>
<evidence type="ECO:0000259" key="3">
    <source>
        <dbReference type="Pfam" id="PF08338"/>
    </source>
</evidence>
<feature type="domain" description="NAD-dependent epimerase/dehydratase" evidence="2">
    <location>
        <begin position="4"/>
        <end position="176"/>
    </location>
</feature>
<comment type="caution">
    <text evidence="4">The sequence shown here is derived from an EMBL/GenBank/DDBJ whole genome shotgun (WGS) entry which is preliminary data.</text>
</comment>
<dbReference type="InterPro" id="IPR001509">
    <property type="entry name" value="Epimerase_deHydtase"/>
</dbReference>
<dbReference type="EMBL" id="JJMU01000061">
    <property type="protein sequence ID" value="KGE12943.1"/>
    <property type="molecule type" value="Genomic_DNA"/>
</dbReference>
<dbReference type="RefSeq" id="WP_037501731.1">
    <property type="nucleotide sequence ID" value="NZ_JJMU01000061.1"/>
</dbReference>
<dbReference type="eggNOG" id="COG1090">
    <property type="taxonomic scope" value="Bacteria"/>
</dbReference>
<protein>
    <recommendedName>
        <fullName evidence="6">NAD-dependent epimerase/dehydratase</fullName>
    </recommendedName>
</protein>
<feature type="domain" description="DUF1731" evidence="3">
    <location>
        <begin position="258"/>
        <end position="297"/>
    </location>
</feature>
<dbReference type="OrthoDB" id="9801773at2"/>
<dbReference type="InterPro" id="IPR010099">
    <property type="entry name" value="SDR39U1"/>
</dbReference>
<evidence type="ECO:0000259" key="2">
    <source>
        <dbReference type="Pfam" id="PF01370"/>
    </source>
</evidence>
<evidence type="ECO:0000313" key="4">
    <source>
        <dbReference type="EMBL" id="KGE12943.1"/>
    </source>
</evidence>
<evidence type="ECO:0000313" key="5">
    <source>
        <dbReference type="Proteomes" id="UP000031802"/>
    </source>
</evidence>
<evidence type="ECO:0000256" key="1">
    <source>
        <dbReference type="ARBA" id="ARBA00009353"/>
    </source>
</evidence>
<dbReference type="Pfam" id="PF08338">
    <property type="entry name" value="DUF1731"/>
    <property type="match status" value="1"/>
</dbReference>
<dbReference type="InterPro" id="IPR036291">
    <property type="entry name" value="NAD(P)-bd_dom_sf"/>
</dbReference>
<dbReference type="InterPro" id="IPR013549">
    <property type="entry name" value="DUF1731"/>
</dbReference>
<dbReference type="NCBIfam" id="TIGR01777">
    <property type="entry name" value="yfcH"/>
    <property type="match status" value="1"/>
</dbReference>
<dbReference type="STRING" id="1229276.DI53_3160"/>
<dbReference type="PANTHER" id="PTHR11092:SF0">
    <property type="entry name" value="EPIMERASE FAMILY PROTEIN SDR39U1"/>
    <property type="match status" value="1"/>
</dbReference>
<dbReference type="Gene3D" id="3.40.50.720">
    <property type="entry name" value="NAD(P)-binding Rossmann-like Domain"/>
    <property type="match status" value="1"/>
</dbReference>